<proteinExistence type="inferred from homology"/>
<dbReference type="SUPFAM" id="SSF48452">
    <property type="entry name" value="TPR-like"/>
    <property type="match status" value="1"/>
</dbReference>
<dbReference type="Gene3D" id="1.25.40.390">
    <property type="match status" value="1"/>
</dbReference>
<dbReference type="Pfam" id="PF07980">
    <property type="entry name" value="SusD_RagB"/>
    <property type="match status" value="1"/>
</dbReference>
<keyword evidence="3 6" id="KW-0732">Signal</keyword>
<organism evidence="9 10">
    <name type="scientific">Candidatus Pseudobacter hemicellulosilyticus</name>
    <dbReference type="NCBI Taxonomy" id="3121375"/>
    <lineage>
        <taxon>Bacteria</taxon>
        <taxon>Pseudomonadati</taxon>
        <taxon>Bacteroidota</taxon>
        <taxon>Chitinophagia</taxon>
        <taxon>Chitinophagales</taxon>
        <taxon>Chitinophagaceae</taxon>
        <taxon>Pseudobacter</taxon>
    </lineage>
</organism>
<feature type="signal peptide" evidence="6">
    <location>
        <begin position="1"/>
        <end position="19"/>
    </location>
</feature>
<keyword evidence="4" id="KW-0472">Membrane</keyword>
<dbReference type="CDD" id="cd08977">
    <property type="entry name" value="SusD"/>
    <property type="match status" value="1"/>
</dbReference>
<evidence type="ECO:0000256" key="1">
    <source>
        <dbReference type="ARBA" id="ARBA00004442"/>
    </source>
</evidence>
<evidence type="ECO:0000313" key="9">
    <source>
        <dbReference type="EMBL" id="WEK37990.1"/>
    </source>
</evidence>
<dbReference type="EMBL" id="CP119311">
    <property type="protein sequence ID" value="WEK37990.1"/>
    <property type="molecule type" value="Genomic_DNA"/>
</dbReference>
<feature type="domain" description="SusD-like N-terminal" evidence="8">
    <location>
        <begin position="95"/>
        <end position="225"/>
    </location>
</feature>
<comment type="similarity">
    <text evidence="2">Belongs to the SusD family.</text>
</comment>
<comment type="subcellular location">
    <subcellularLocation>
        <location evidence="1">Cell outer membrane</location>
    </subcellularLocation>
</comment>
<evidence type="ECO:0000313" key="10">
    <source>
        <dbReference type="Proteomes" id="UP001220610"/>
    </source>
</evidence>
<dbReference type="Proteomes" id="UP001220610">
    <property type="component" value="Chromosome"/>
</dbReference>
<dbReference type="PROSITE" id="PS51257">
    <property type="entry name" value="PROKAR_LIPOPROTEIN"/>
    <property type="match status" value="1"/>
</dbReference>
<gene>
    <name evidence="9" type="ORF">P0Y53_10810</name>
</gene>
<evidence type="ECO:0000256" key="2">
    <source>
        <dbReference type="ARBA" id="ARBA00006275"/>
    </source>
</evidence>
<reference evidence="9" key="1">
    <citation type="submission" date="2023-03" db="EMBL/GenBank/DDBJ databases">
        <title>Andean soil-derived lignocellulolytic bacterial consortium as a source of novel taxa and putative plastic-active enzymes.</title>
        <authorList>
            <person name="Diaz-Garcia L."/>
            <person name="Chuvochina M."/>
            <person name="Feuerriegel G."/>
            <person name="Bunk B."/>
            <person name="Sproer C."/>
            <person name="Streit W.R."/>
            <person name="Rodriguez L.M."/>
            <person name="Overmann J."/>
            <person name="Jimenez D.J."/>
        </authorList>
    </citation>
    <scope>NUCLEOTIDE SEQUENCE</scope>
    <source>
        <strain evidence="9">MAG 7</strain>
    </source>
</reference>
<feature type="chain" id="PRO_5042475381" evidence="6">
    <location>
        <begin position="20"/>
        <end position="465"/>
    </location>
</feature>
<dbReference type="Pfam" id="PF14322">
    <property type="entry name" value="SusD-like_3"/>
    <property type="match status" value="1"/>
</dbReference>
<dbReference type="AlphaFoldDB" id="A0AAJ5WWC8"/>
<dbReference type="InterPro" id="IPR033985">
    <property type="entry name" value="SusD-like_N"/>
</dbReference>
<evidence type="ECO:0000256" key="4">
    <source>
        <dbReference type="ARBA" id="ARBA00023136"/>
    </source>
</evidence>
<evidence type="ECO:0000256" key="3">
    <source>
        <dbReference type="ARBA" id="ARBA00022729"/>
    </source>
</evidence>
<dbReference type="InterPro" id="IPR011990">
    <property type="entry name" value="TPR-like_helical_dom_sf"/>
</dbReference>
<name>A0AAJ5WWC8_9BACT</name>
<evidence type="ECO:0000259" key="7">
    <source>
        <dbReference type="Pfam" id="PF07980"/>
    </source>
</evidence>
<dbReference type="GO" id="GO:0009279">
    <property type="term" value="C:cell outer membrane"/>
    <property type="evidence" value="ECO:0007669"/>
    <property type="project" value="UniProtKB-SubCell"/>
</dbReference>
<dbReference type="InterPro" id="IPR012944">
    <property type="entry name" value="SusD_RagB_dom"/>
</dbReference>
<keyword evidence="5" id="KW-0998">Cell outer membrane</keyword>
<sequence>MYQYLLRISLLLIVSLSCACSKLISIDPPVDQLVTEEVFANTASAEATVVGLYSRMVYPNNGNRILDGSLSLYGSLSADELEEPVSTSIYQPFQDNIIPITDGQNYTLWTTGYNGVFHANTILDNLARSGAVPPAIRQQLAAETKFLRALHFFYLVNCYGRVPLPVSGNYMANSLLTRSDTAAVYKQLITDLEEAYAVLGDATRSGYRIYASKWVAAALLARVYLYLGQWEEAIRWSSLVLDSKSFPLSPLTEVFRPNSSETLLQFVPANTVNFNTREGNWFIPATAGQVPLFAFTTQMENAFEAGDLRLQQWASFMEKDGRRYYYPFKYKVQNAATGSSKTEYLKVLRASELFLIRAEALAQENRLTDAVRDLDSLRKRAGLELLANTRPGIGKTALLEAVYHERQVELFTELGHRWFDLKRTGRASTVLSPLKPEWTADAVLYPIPEGDRLLNPNLDQNNGYY</sequence>
<evidence type="ECO:0000259" key="8">
    <source>
        <dbReference type="Pfam" id="PF14322"/>
    </source>
</evidence>
<evidence type="ECO:0000256" key="5">
    <source>
        <dbReference type="ARBA" id="ARBA00023237"/>
    </source>
</evidence>
<feature type="domain" description="RagB/SusD" evidence="7">
    <location>
        <begin position="322"/>
        <end position="464"/>
    </location>
</feature>
<evidence type="ECO:0000256" key="6">
    <source>
        <dbReference type="SAM" id="SignalP"/>
    </source>
</evidence>
<protein>
    <submittedName>
        <fullName evidence="9">RagB/SusD family nutrient uptake outer membrane protein</fullName>
    </submittedName>
</protein>
<accession>A0AAJ5WWC8</accession>